<dbReference type="PANTHER" id="PTHR38007">
    <property type="entry name" value="CRISPR SYSTEM CMS PROTEIN CSM5"/>
    <property type="match status" value="1"/>
</dbReference>
<evidence type="ECO:0000256" key="4">
    <source>
        <dbReference type="ARBA" id="ARBA00022884"/>
    </source>
</evidence>
<evidence type="ECO:0000256" key="2">
    <source>
        <dbReference type="ARBA" id="ARBA00006680"/>
    </source>
</evidence>
<comment type="similarity">
    <text evidence="2">Belongs to the CRISPR-associated Csm5 family.</text>
</comment>
<gene>
    <name evidence="8" type="ORF">LCGC14_1287790</name>
</gene>
<dbReference type="EMBL" id="LAZR01007389">
    <property type="protein sequence ID" value="KKM85561.1"/>
    <property type="molecule type" value="Genomic_DNA"/>
</dbReference>
<proteinExistence type="inferred from homology"/>
<accession>A0A0F9LEA6</accession>
<dbReference type="PANTHER" id="PTHR38007:SF1">
    <property type="entry name" value="CRISPR SYSTEM CMS PROTEIN CSM5"/>
    <property type="match status" value="1"/>
</dbReference>
<comment type="function">
    <text evidence="1">This subunit might be involved in maturation of a crRNA intermediate to its mature form.</text>
</comment>
<dbReference type="InterPro" id="IPR010173">
    <property type="entry name" value="CRISPR-assoc_Csm5"/>
</dbReference>
<dbReference type="Pfam" id="PF03787">
    <property type="entry name" value="RAMPs"/>
    <property type="match status" value="1"/>
</dbReference>
<dbReference type="NCBIfam" id="TIGR01899">
    <property type="entry name" value="cas_TM1807_csm5"/>
    <property type="match status" value="1"/>
</dbReference>
<evidence type="ECO:0000256" key="6">
    <source>
        <dbReference type="ARBA" id="ARBA00031720"/>
    </source>
</evidence>
<evidence type="ECO:0000313" key="8">
    <source>
        <dbReference type="EMBL" id="KKM85561.1"/>
    </source>
</evidence>
<feature type="domain" description="CRISPR type III-associated protein" evidence="7">
    <location>
        <begin position="13"/>
        <end position="217"/>
    </location>
</feature>
<dbReference type="AlphaFoldDB" id="A0A0F9LEA6"/>
<evidence type="ECO:0000256" key="1">
    <source>
        <dbReference type="ARBA" id="ARBA00003088"/>
    </source>
</evidence>
<dbReference type="InterPro" id="IPR005537">
    <property type="entry name" value="RAMP_III_fam"/>
</dbReference>
<dbReference type="GO" id="GO:0051607">
    <property type="term" value="P:defense response to virus"/>
    <property type="evidence" value="ECO:0007669"/>
    <property type="project" value="UniProtKB-KW"/>
</dbReference>
<organism evidence="8">
    <name type="scientific">marine sediment metagenome</name>
    <dbReference type="NCBI Taxonomy" id="412755"/>
    <lineage>
        <taxon>unclassified sequences</taxon>
        <taxon>metagenomes</taxon>
        <taxon>ecological metagenomes</taxon>
    </lineage>
</organism>
<comment type="caution">
    <text evidence="8">The sequence shown here is derived from an EMBL/GenBank/DDBJ whole genome shotgun (WGS) entry which is preliminary data.</text>
</comment>
<evidence type="ECO:0000256" key="5">
    <source>
        <dbReference type="ARBA" id="ARBA00023118"/>
    </source>
</evidence>
<name>A0A0F9LEA6_9ZZZZ</name>
<sequence length="472" mass="53798">MQNQQLNHYRVNLHILSPIHVGTGQDLDPFSYVIRNKGLFIIDLVKWIESFPEKDKLESMMNSDNFANIRSFIAERFDLENAVLCSIPVDNPNLLKTYKKAIKEKDPRNQVLISPVMRNEVTMAAYIPGSSVKGAMRTAIANRFVEPARVTSQDRYDYNFKIFGKINEDPMRNLKISDVSLGKSNTAIVEAKEYPLNPDKPLTPKGHMEVALSLSHVGKPFVFPLKLSMAPFRLHGAKVDPNFLLDSLYRFYATKYEEENLKFFQPQDSHEVQKGIISMNKVVANLRTNETLIRIGHFSHVECITLDKVRSPKTRKARGQFLPWGTTRTLANGIYPFGWAKLEFLDLVSNPRPKKDWSFPVVDEEKDTAKFVPETPGFNAPYETGADVERKKDKPVAKKSVSPLEKLIRELDIVKPNDMGRIGTIIQKIDALETDAEKTSIAEAIRNKIGPKAFKKHKRKEYLLELISKAKK</sequence>
<reference evidence="8" key="1">
    <citation type="journal article" date="2015" name="Nature">
        <title>Complex archaea that bridge the gap between prokaryotes and eukaryotes.</title>
        <authorList>
            <person name="Spang A."/>
            <person name="Saw J.H."/>
            <person name="Jorgensen S.L."/>
            <person name="Zaremba-Niedzwiedzka K."/>
            <person name="Martijn J."/>
            <person name="Lind A.E."/>
            <person name="van Eijk R."/>
            <person name="Schleper C."/>
            <person name="Guy L."/>
            <person name="Ettema T.J."/>
        </authorList>
    </citation>
    <scope>NUCLEOTIDE SEQUENCE</scope>
</reference>
<evidence type="ECO:0000259" key="7">
    <source>
        <dbReference type="Pfam" id="PF03787"/>
    </source>
</evidence>
<dbReference type="GO" id="GO:0003723">
    <property type="term" value="F:RNA binding"/>
    <property type="evidence" value="ECO:0007669"/>
    <property type="project" value="UniProtKB-KW"/>
</dbReference>
<keyword evidence="4" id="KW-0694">RNA-binding</keyword>
<evidence type="ECO:0000256" key="3">
    <source>
        <dbReference type="ARBA" id="ARBA00016113"/>
    </source>
</evidence>
<protein>
    <recommendedName>
        <fullName evidence="3">CRISPR system Cms protein Csm5</fullName>
    </recommendedName>
    <alternativeName>
        <fullName evidence="6">CRISPR type III A-associated protein Csm5</fullName>
    </alternativeName>
</protein>
<keyword evidence="5" id="KW-0051">Antiviral defense</keyword>